<protein>
    <submittedName>
        <fullName evidence="9">Sugar ABC transporter permease</fullName>
    </submittedName>
</protein>
<feature type="domain" description="ABC transmembrane type-1" evidence="8">
    <location>
        <begin position="77"/>
        <end position="293"/>
    </location>
</feature>
<feature type="transmembrane region" description="Helical" evidence="7">
    <location>
        <begin position="275"/>
        <end position="294"/>
    </location>
</feature>
<evidence type="ECO:0000256" key="3">
    <source>
        <dbReference type="ARBA" id="ARBA00022475"/>
    </source>
</evidence>
<keyword evidence="2 7" id="KW-0813">Transport</keyword>
<reference evidence="9 10" key="1">
    <citation type="submission" date="2019-08" db="EMBL/GenBank/DDBJ databases">
        <title>In-depth cultivation of the pig gut microbiome towards novel bacterial diversity and tailored functional studies.</title>
        <authorList>
            <person name="Wylensek D."/>
            <person name="Hitch T.C.A."/>
            <person name="Clavel T."/>
        </authorList>
    </citation>
    <scope>NUCLEOTIDE SEQUENCE [LARGE SCALE GENOMIC DNA]</scope>
    <source>
        <strain evidence="9 10">NM-380-WT-3C1</strain>
    </source>
</reference>
<dbReference type="GO" id="GO:0005886">
    <property type="term" value="C:plasma membrane"/>
    <property type="evidence" value="ECO:0007669"/>
    <property type="project" value="UniProtKB-SubCell"/>
</dbReference>
<dbReference type="InterPro" id="IPR000515">
    <property type="entry name" value="MetI-like"/>
</dbReference>
<evidence type="ECO:0000256" key="6">
    <source>
        <dbReference type="ARBA" id="ARBA00023136"/>
    </source>
</evidence>
<dbReference type="Gene3D" id="1.10.3720.10">
    <property type="entry name" value="MetI-like"/>
    <property type="match status" value="1"/>
</dbReference>
<dbReference type="Pfam" id="PF00528">
    <property type="entry name" value="BPD_transp_1"/>
    <property type="match status" value="1"/>
</dbReference>
<comment type="caution">
    <text evidence="9">The sequence shown here is derived from an EMBL/GenBank/DDBJ whole genome shotgun (WGS) entry which is preliminary data.</text>
</comment>
<keyword evidence="10" id="KW-1185">Reference proteome</keyword>
<feature type="transmembrane region" description="Helical" evidence="7">
    <location>
        <begin position="114"/>
        <end position="137"/>
    </location>
</feature>
<evidence type="ECO:0000256" key="5">
    <source>
        <dbReference type="ARBA" id="ARBA00022989"/>
    </source>
</evidence>
<dbReference type="PROSITE" id="PS50928">
    <property type="entry name" value="ABC_TM1"/>
    <property type="match status" value="1"/>
</dbReference>
<dbReference type="PANTHER" id="PTHR30193:SF37">
    <property type="entry name" value="INNER MEMBRANE ABC TRANSPORTER PERMEASE PROTEIN YCJO"/>
    <property type="match status" value="1"/>
</dbReference>
<feature type="transmembrane region" description="Helical" evidence="7">
    <location>
        <begin position="20"/>
        <end position="46"/>
    </location>
</feature>
<dbReference type="EMBL" id="VUNN01000004">
    <property type="protein sequence ID" value="MSU05840.1"/>
    <property type="molecule type" value="Genomic_DNA"/>
</dbReference>
<keyword evidence="4 7" id="KW-0812">Transmembrane</keyword>
<evidence type="ECO:0000259" key="8">
    <source>
        <dbReference type="PROSITE" id="PS50928"/>
    </source>
</evidence>
<organism evidence="9 10">
    <name type="scientific">Bullifex porci</name>
    <dbReference type="NCBI Taxonomy" id="2606638"/>
    <lineage>
        <taxon>Bacteria</taxon>
        <taxon>Pseudomonadati</taxon>
        <taxon>Spirochaetota</taxon>
        <taxon>Spirochaetia</taxon>
        <taxon>Spirochaetales</taxon>
        <taxon>Spirochaetaceae</taxon>
        <taxon>Bullifex</taxon>
    </lineage>
</organism>
<evidence type="ECO:0000256" key="1">
    <source>
        <dbReference type="ARBA" id="ARBA00004651"/>
    </source>
</evidence>
<dbReference type="GO" id="GO:0055085">
    <property type="term" value="P:transmembrane transport"/>
    <property type="evidence" value="ECO:0007669"/>
    <property type="project" value="InterPro"/>
</dbReference>
<dbReference type="InterPro" id="IPR051393">
    <property type="entry name" value="ABC_transporter_permease"/>
</dbReference>
<sequence>MSENVNTSLIKRKKISFVPYWFILPAVILLIVLMLYPIITVIYYSFMDKVITVKESHFVGFKNYKTILADPVFWISVKNTLVYTIISVFFHMIIGLAFALLLNTDLIPSFLKGLLRVCFIMPWVLTVTIVAILWRLILNPDGILNYILSNMGLMSTKIAWLSEVKTAMPSLIFINIWSGYPYFMVTILAALQGIPKDYYEAATIDGCNGFEKFIYITLPQLKPVMLSIIMLDLIWTMRVFALVWSTTGGGPITATEVLGSYIYKKAYNILDFSTASAASVIILLMSIVLSIFYVKAQKVRED</sequence>
<dbReference type="AlphaFoldDB" id="A0A7X2TR64"/>
<comment type="subcellular location">
    <subcellularLocation>
        <location evidence="1 7">Cell membrane</location>
        <topology evidence="1 7">Multi-pass membrane protein</topology>
    </subcellularLocation>
</comment>
<evidence type="ECO:0000313" key="9">
    <source>
        <dbReference type="EMBL" id="MSU05840.1"/>
    </source>
</evidence>
<evidence type="ECO:0000256" key="2">
    <source>
        <dbReference type="ARBA" id="ARBA00022448"/>
    </source>
</evidence>
<keyword evidence="3" id="KW-1003">Cell membrane</keyword>
<feature type="transmembrane region" description="Helical" evidence="7">
    <location>
        <begin position="214"/>
        <end position="235"/>
    </location>
</feature>
<accession>A0A7X2TR64</accession>
<feature type="transmembrane region" description="Helical" evidence="7">
    <location>
        <begin position="172"/>
        <end position="194"/>
    </location>
</feature>
<dbReference type="CDD" id="cd06261">
    <property type="entry name" value="TM_PBP2"/>
    <property type="match status" value="1"/>
</dbReference>
<feature type="transmembrane region" description="Helical" evidence="7">
    <location>
        <begin position="143"/>
        <end position="160"/>
    </location>
</feature>
<comment type="similarity">
    <text evidence="7">Belongs to the binding-protein-dependent transport system permease family.</text>
</comment>
<evidence type="ECO:0000256" key="7">
    <source>
        <dbReference type="RuleBase" id="RU363032"/>
    </source>
</evidence>
<dbReference type="SUPFAM" id="SSF161098">
    <property type="entry name" value="MetI-like"/>
    <property type="match status" value="1"/>
</dbReference>
<dbReference type="InterPro" id="IPR035906">
    <property type="entry name" value="MetI-like_sf"/>
</dbReference>
<evidence type="ECO:0000256" key="4">
    <source>
        <dbReference type="ARBA" id="ARBA00022692"/>
    </source>
</evidence>
<keyword evidence="5 7" id="KW-1133">Transmembrane helix</keyword>
<evidence type="ECO:0000313" key="10">
    <source>
        <dbReference type="Proteomes" id="UP000460549"/>
    </source>
</evidence>
<name>A0A7X2TR64_9SPIO</name>
<dbReference type="RefSeq" id="WP_154424742.1">
    <property type="nucleotide sequence ID" value="NZ_VUNN01000004.1"/>
</dbReference>
<feature type="transmembrane region" description="Helical" evidence="7">
    <location>
        <begin position="81"/>
        <end position="102"/>
    </location>
</feature>
<gene>
    <name evidence="9" type="ORF">FYJ80_03475</name>
</gene>
<feature type="transmembrane region" description="Helical" evidence="7">
    <location>
        <begin position="242"/>
        <end position="263"/>
    </location>
</feature>
<keyword evidence="6 7" id="KW-0472">Membrane</keyword>
<dbReference type="Proteomes" id="UP000460549">
    <property type="component" value="Unassembled WGS sequence"/>
</dbReference>
<proteinExistence type="inferred from homology"/>
<dbReference type="PANTHER" id="PTHR30193">
    <property type="entry name" value="ABC TRANSPORTER PERMEASE PROTEIN"/>
    <property type="match status" value="1"/>
</dbReference>